<sequence length="955" mass="108317">MVVVDGREEEVQEPTGCEERIFVSVRLRPLNDKEIDRHDVSDWECISDNTIIYRNGLSVSEKSMYPTSYTFDRVFSSKCPNRRVYEEGAKEIALSVVRGINSTIFAYGQTSSGKTYTMTGITEYAMADIYDYIQRHKEREFILKFSAMEIYNESVRDLLSLEGSPLQLRDDHERGTVVVKLTEETLRDWNHFKELLSICEAQRQIGETSLNETSSRSHQILRVTVESSAREFLGNDKSSTLVASVNFVDLAGSERASQTSSACARLKEGCHINRSLLTLGTVIRKLSKGKNGHIPYRDSKLTRILQSSLGGNARTAIICTMSPAQSHVEQSRNTLLFASCAKEVITNGQVNLVLSDKALVKQMQREMARLENELRIARTRPTSSISDALLREKDLEIEKLKKEVAILIQQRDLAWSVVEGIRQTANNESPGAEKLVKVSSDSQYPKLRVRDRDSLDSANSIIVRPVLSVGVRSRCPSDIQSFTSEENFLQLPDFKLTIPRPSASSPQLSPRFSVFVGSTLRQEENNYENSETPCKEVRCIDPNSSMNRYLDSSFSESRPKIHHDGSSPGENTTISGVIEVDNEDISKQESKSSDLNKNMVFEPPEKAYLCQLKHEPYGCRSLRFTRSRSCKASLMTVSQWIEKAEENDGTSPVQNAKDFTERPYNFHRKSSALKFDHQGEAEEFIRNESPNSSTSATVNELNAVKSPLESQSSFTSAAGWSVRVPTPGNQISTDFHTSTRGTEEMSSNHKYDNQHGDSPVTNATPETYGSSSAWPSEFKRLQKEIIELWRDCNVSLVHRTYFFLLFKGDPKDYIYMEVEHRRLSFMKNTFTDGHKMVENGRVLTRASSEKALRRERQKLCQRISKKLSKVEIENLFRKWGIELNAKQRRLKLVNLLWSDCNDMEHIAESAAIVAKLAGFENPEKTFKEMFGLNFTLGQHTPMRHNTLKRSVLSML</sequence>
<dbReference type="Gene3D" id="3.40.850.10">
    <property type="entry name" value="Kinesin motor domain"/>
    <property type="match status" value="1"/>
</dbReference>
<evidence type="ECO:0000256" key="1">
    <source>
        <dbReference type="ARBA" id="ARBA00007310"/>
    </source>
</evidence>
<dbReference type="Pfam" id="PF00225">
    <property type="entry name" value="Kinesin"/>
    <property type="match status" value="1"/>
</dbReference>
<protein>
    <recommendedName>
        <fullName evidence="8">Kinesin-like protein</fullName>
    </recommendedName>
</protein>
<evidence type="ECO:0000256" key="10">
    <source>
        <dbReference type="SAM" id="MobiDB-lite"/>
    </source>
</evidence>
<accession>A0A6A3BYT3</accession>
<dbReference type="AlphaFoldDB" id="A0A6A3BYT3"/>
<feature type="domain" description="Kinesin motor" evidence="11">
    <location>
        <begin position="20"/>
        <end position="344"/>
    </location>
</feature>
<evidence type="ECO:0000313" key="12">
    <source>
        <dbReference type="EMBL" id="KAE8721846.1"/>
    </source>
</evidence>
<feature type="region of interest" description="Disordered" evidence="10">
    <location>
        <begin position="725"/>
        <end position="773"/>
    </location>
</feature>
<evidence type="ECO:0000256" key="6">
    <source>
        <dbReference type="ARBA" id="ARBA00023175"/>
    </source>
</evidence>
<keyword evidence="6 7" id="KW-0505">Motor protein</keyword>
<dbReference type="GO" id="GO:0007018">
    <property type="term" value="P:microtubule-based movement"/>
    <property type="evidence" value="ECO:0007669"/>
    <property type="project" value="InterPro"/>
</dbReference>
<dbReference type="Proteomes" id="UP000436088">
    <property type="component" value="Unassembled WGS sequence"/>
</dbReference>
<keyword evidence="3 7" id="KW-0547">Nucleotide-binding</keyword>
<name>A0A6A3BYT3_HIBSY</name>
<comment type="similarity">
    <text evidence="1">Belongs to the TRAFAC class myosin-kinesin ATPase superfamily. Kinesin family. KIN-7 subfamily.</text>
</comment>
<dbReference type="InterPro" id="IPR001752">
    <property type="entry name" value="Kinesin_motor_dom"/>
</dbReference>
<evidence type="ECO:0000256" key="3">
    <source>
        <dbReference type="ARBA" id="ARBA00022741"/>
    </source>
</evidence>
<dbReference type="PANTHER" id="PTHR47968">
    <property type="entry name" value="CENTROMERE PROTEIN E"/>
    <property type="match status" value="1"/>
</dbReference>
<keyword evidence="2 8" id="KW-0493">Microtubule</keyword>
<reference evidence="12" key="1">
    <citation type="submission" date="2019-09" db="EMBL/GenBank/DDBJ databases">
        <title>Draft genome information of white flower Hibiscus syriacus.</title>
        <authorList>
            <person name="Kim Y.-M."/>
        </authorList>
    </citation>
    <scope>NUCLEOTIDE SEQUENCE [LARGE SCALE GENOMIC DNA]</scope>
    <source>
        <strain evidence="12">YM2019G1</strain>
    </source>
</reference>
<dbReference type="InterPro" id="IPR027640">
    <property type="entry name" value="Kinesin-like_fam"/>
</dbReference>
<dbReference type="PROSITE" id="PS00411">
    <property type="entry name" value="KINESIN_MOTOR_1"/>
    <property type="match status" value="1"/>
</dbReference>
<dbReference type="PROSITE" id="PS50067">
    <property type="entry name" value="KINESIN_MOTOR_2"/>
    <property type="match status" value="1"/>
</dbReference>
<dbReference type="InterPro" id="IPR019821">
    <property type="entry name" value="Kinesin_motor_CS"/>
</dbReference>
<comment type="caution">
    <text evidence="12">The sequence shown here is derived from an EMBL/GenBank/DDBJ whole genome shotgun (WGS) entry which is preliminary data.</text>
</comment>
<dbReference type="CDD" id="cd01374">
    <property type="entry name" value="KISc_CENP_E"/>
    <property type="match status" value="1"/>
</dbReference>
<evidence type="ECO:0000313" key="13">
    <source>
        <dbReference type="Proteomes" id="UP000436088"/>
    </source>
</evidence>
<keyword evidence="5 9" id="KW-0175">Coiled coil</keyword>
<dbReference type="InterPro" id="IPR021881">
    <property type="entry name" value="NACK_C"/>
</dbReference>
<keyword evidence="13" id="KW-1185">Reference proteome</keyword>
<evidence type="ECO:0000256" key="9">
    <source>
        <dbReference type="SAM" id="Coils"/>
    </source>
</evidence>
<organism evidence="12 13">
    <name type="scientific">Hibiscus syriacus</name>
    <name type="common">Rose of Sharon</name>
    <dbReference type="NCBI Taxonomy" id="106335"/>
    <lineage>
        <taxon>Eukaryota</taxon>
        <taxon>Viridiplantae</taxon>
        <taxon>Streptophyta</taxon>
        <taxon>Embryophyta</taxon>
        <taxon>Tracheophyta</taxon>
        <taxon>Spermatophyta</taxon>
        <taxon>Magnoliopsida</taxon>
        <taxon>eudicotyledons</taxon>
        <taxon>Gunneridae</taxon>
        <taxon>Pentapetalae</taxon>
        <taxon>rosids</taxon>
        <taxon>malvids</taxon>
        <taxon>Malvales</taxon>
        <taxon>Malvaceae</taxon>
        <taxon>Malvoideae</taxon>
        <taxon>Hibiscus</taxon>
    </lineage>
</organism>
<feature type="compositionally biased region" description="Polar residues" evidence="10">
    <location>
        <begin position="759"/>
        <end position="773"/>
    </location>
</feature>
<proteinExistence type="inferred from homology"/>
<dbReference type="FunFam" id="3.40.850.10:FF:000016">
    <property type="entry name" value="Kinesin-like protein"/>
    <property type="match status" value="1"/>
</dbReference>
<dbReference type="InterPro" id="IPR036961">
    <property type="entry name" value="Kinesin_motor_dom_sf"/>
</dbReference>
<dbReference type="GO" id="GO:0005874">
    <property type="term" value="C:microtubule"/>
    <property type="evidence" value="ECO:0007669"/>
    <property type="project" value="UniProtKB-KW"/>
</dbReference>
<feature type="compositionally biased region" description="Polar residues" evidence="10">
    <location>
        <begin position="727"/>
        <end position="740"/>
    </location>
</feature>
<dbReference type="PANTHER" id="PTHR47968:SF55">
    <property type="entry name" value="KINESIN-LIKE PROTEIN KIN-7H"/>
    <property type="match status" value="1"/>
</dbReference>
<dbReference type="Pfam" id="PF11995">
    <property type="entry name" value="DUF3490"/>
    <property type="match status" value="1"/>
</dbReference>
<dbReference type="SUPFAM" id="SSF52540">
    <property type="entry name" value="P-loop containing nucleoside triphosphate hydrolases"/>
    <property type="match status" value="1"/>
</dbReference>
<evidence type="ECO:0000256" key="7">
    <source>
        <dbReference type="PROSITE-ProRule" id="PRU00283"/>
    </source>
</evidence>
<dbReference type="GO" id="GO:0003777">
    <property type="term" value="F:microtubule motor activity"/>
    <property type="evidence" value="ECO:0007669"/>
    <property type="project" value="InterPro"/>
</dbReference>
<dbReference type="InterPro" id="IPR027417">
    <property type="entry name" value="P-loop_NTPase"/>
</dbReference>
<dbReference type="GO" id="GO:0005524">
    <property type="term" value="F:ATP binding"/>
    <property type="evidence" value="ECO:0007669"/>
    <property type="project" value="UniProtKB-UniRule"/>
</dbReference>
<evidence type="ECO:0000256" key="4">
    <source>
        <dbReference type="ARBA" id="ARBA00022840"/>
    </source>
</evidence>
<dbReference type="GO" id="GO:0008017">
    <property type="term" value="F:microtubule binding"/>
    <property type="evidence" value="ECO:0007669"/>
    <property type="project" value="InterPro"/>
</dbReference>
<dbReference type="EMBL" id="VEPZ02000591">
    <property type="protein sequence ID" value="KAE8721846.1"/>
    <property type="molecule type" value="Genomic_DNA"/>
</dbReference>
<dbReference type="PRINTS" id="PR00380">
    <property type="entry name" value="KINESINHEAVY"/>
</dbReference>
<evidence type="ECO:0000256" key="5">
    <source>
        <dbReference type="ARBA" id="ARBA00023054"/>
    </source>
</evidence>
<feature type="compositionally biased region" description="Basic and acidic residues" evidence="10">
    <location>
        <begin position="741"/>
        <end position="755"/>
    </location>
</feature>
<dbReference type="OrthoDB" id="3176171at2759"/>
<gene>
    <name evidence="12" type="ORF">F3Y22_tig00015087pilonHSYRG00014</name>
</gene>
<feature type="coiled-coil region" evidence="9">
    <location>
        <begin position="353"/>
        <end position="410"/>
    </location>
</feature>
<feature type="binding site" evidence="7">
    <location>
        <begin position="108"/>
        <end position="115"/>
    </location>
    <ligand>
        <name>ATP</name>
        <dbReference type="ChEBI" id="CHEBI:30616"/>
    </ligand>
</feature>
<dbReference type="SMART" id="SM00129">
    <property type="entry name" value="KISc"/>
    <property type="match status" value="1"/>
</dbReference>
<feature type="region of interest" description="Disordered" evidence="10">
    <location>
        <begin position="551"/>
        <end position="574"/>
    </location>
</feature>
<keyword evidence="4 7" id="KW-0067">ATP-binding</keyword>
<evidence type="ECO:0000259" key="11">
    <source>
        <dbReference type="PROSITE" id="PS50067"/>
    </source>
</evidence>
<evidence type="ECO:0000256" key="2">
    <source>
        <dbReference type="ARBA" id="ARBA00022701"/>
    </source>
</evidence>
<evidence type="ECO:0000256" key="8">
    <source>
        <dbReference type="RuleBase" id="RU000394"/>
    </source>
</evidence>